<gene>
    <name evidence="5" type="ORF">GM160_06660</name>
</gene>
<evidence type="ECO:0000256" key="3">
    <source>
        <dbReference type="ARBA" id="ARBA00022729"/>
    </source>
</evidence>
<dbReference type="SUPFAM" id="SSF53850">
    <property type="entry name" value="Periplasmic binding protein-like II"/>
    <property type="match status" value="1"/>
</dbReference>
<dbReference type="KEGG" id="ghl:GM160_06660"/>
<comment type="similarity">
    <text evidence="2">Belongs to the bacterial solute-binding protein SsuA/TauA family.</text>
</comment>
<accession>A0A6I6D3S3</accession>
<dbReference type="Pfam" id="PF09084">
    <property type="entry name" value="NMT1"/>
    <property type="match status" value="1"/>
</dbReference>
<dbReference type="EMBL" id="CP046415">
    <property type="protein sequence ID" value="QGT78603.1"/>
    <property type="molecule type" value="Genomic_DNA"/>
</dbReference>
<proteinExistence type="inferred from homology"/>
<sequence>MDRRRFLALTPLALGVSGMLPFLGGCRQDDPLRVSYHPWIGYETLYLAERFGWLPEAATLTRRQSASESLAALQKHEADAAALTLDEVIRARVQGMDLVVVMVFNVSAGADALVVDESIKRLEQLEGKRIGAEGSAVGAMLLDRVLDKAGLSREQVTVVDLPIDRHVAAWEAGDVEALVSYEPTVARLRRLGAVRMADSRDFPDTIFDVLAVRRDCIDHVEHTLLGLIDAHFRALEHLRFNRQDALYRIADVESVSPGDVRQALGGVLLPDRLANQRYLSAGSRLTVAAAELQRRIGTSGGLQGDWFTDAFLPRRHARAI</sequence>
<keyword evidence="3" id="KW-0732">Signal</keyword>
<dbReference type="GO" id="GO:0042597">
    <property type="term" value="C:periplasmic space"/>
    <property type="evidence" value="ECO:0007669"/>
    <property type="project" value="UniProtKB-SubCell"/>
</dbReference>
<evidence type="ECO:0000313" key="6">
    <source>
        <dbReference type="Proteomes" id="UP000427716"/>
    </source>
</evidence>
<dbReference type="InterPro" id="IPR015168">
    <property type="entry name" value="SsuA/THI5"/>
</dbReference>
<evidence type="ECO:0000259" key="4">
    <source>
        <dbReference type="Pfam" id="PF09084"/>
    </source>
</evidence>
<dbReference type="AlphaFoldDB" id="A0A6I6D3S3"/>
<protein>
    <submittedName>
        <fullName evidence="5">Nitrate ABC transporter substrate-binding protein</fullName>
    </submittedName>
</protein>
<dbReference type="PANTHER" id="PTHR30024:SF47">
    <property type="entry name" value="TAURINE-BINDING PERIPLASMIC PROTEIN"/>
    <property type="match status" value="1"/>
</dbReference>
<reference evidence="5 6" key="1">
    <citation type="submission" date="2019-11" db="EMBL/GenBank/DDBJ databases">
        <authorList>
            <person name="Zhang J."/>
            <person name="Sun C."/>
        </authorList>
    </citation>
    <scope>NUCLEOTIDE SEQUENCE [LARGE SCALE GENOMIC DNA]</scope>
    <source>
        <strain evidence="6">sp2</strain>
    </source>
</reference>
<keyword evidence="6" id="KW-1185">Reference proteome</keyword>
<dbReference type="RefSeq" id="WP_156574066.1">
    <property type="nucleotide sequence ID" value="NZ_CP046415.1"/>
</dbReference>
<dbReference type="Proteomes" id="UP000427716">
    <property type="component" value="Chromosome"/>
</dbReference>
<evidence type="ECO:0000256" key="1">
    <source>
        <dbReference type="ARBA" id="ARBA00004418"/>
    </source>
</evidence>
<comment type="subcellular location">
    <subcellularLocation>
        <location evidence="1">Periplasm</location>
    </subcellularLocation>
</comment>
<dbReference type="Gene3D" id="3.40.190.10">
    <property type="entry name" value="Periplasmic binding protein-like II"/>
    <property type="match status" value="2"/>
</dbReference>
<feature type="domain" description="SsuA/THI5-like" evidence="4">
    <location>
        <begin position="59"/>
        <end position="192"/>
    </location>
</feature>
<organism evidence="5 6">
    <name type="scientific">Guyparkeria halophila</name>
    <dbReference type="NCBI Taxonomy" id="47960"/>
    <lineage>
        <taxon>Bacteria</taxon>
        <taxon>Pseudomonadati</taxon>
        <taxon>Pseudomonadota</taxon>
        <taxon>Gammaproteobacteria</taxon>
        <taxon>Chromatiales</taxon>
        <taxon>Thioalkalibacteraceae</taxon>
        <taxon>Guyparkeria</taxon>
    </lineage>
</organism>
<name>A0A6I6D3S3_9GAMM</name>
<evidence type="ECO:0000313" key="5">
    <source>
        <dbReference type="EMBL" id="QGT78603.1"/>
    </source>
</evidence>
<dbReference type="PROSITE" id="PS51257">
    <property type="entry name" value="PROKAR_LIPOPROTEIN"/>
    <property type="match status" value="1"/>
</dbReference>
<evidence type="ECO:0000256" key="2">
    <source>
        <dbReference type="ARBA" id="ARBA00010742"/>
    </source>
</evidence>
<dbReference type="PANTHER" id="PTHR30024">
    <property type="entry name" value="ALIPHATIC SULFONATES-BINDING PROTEIN-RELATED"/>
    <property type="match status" value="1"/>
</dbReference>